<reference evidence="2" key="1">
    <citation type="submission" date="2011-06" db="EMBL/GenBank/DDBJ databases">
        <title>The complete genome of chromosome of Runella slithyformis DSM 19594.</title>
        <authorList>
            <consortium name="US DOE Joint Genome Institute (JGI-PGF)"/>
            <person name="Lucas S."/>
            <person name="Han J."/>
            <person name="Lapidus A."/>
            <person name="Bruce D."/>
            <person name="Goodwin L."/>
            <person name="Pitluck S."/>
            <person name="Peters L."/>
            <person name="Kyrpides N."/>
            <person name="Mavromatis K."/>
            <person name="Ivanova N."/>
            <person name="Ovchinnikova G."/>
            <person name="Zhang X."/>
            <person name="Misra M."/>
            <person name="Detter J.C."/>
            <person name="Tapia R."/>
            <person name="Han C."/>
            <person name="Land M."/>
            <person name="Hauser L."/>
            <person name="Markowitz V."/>
            <person name="Cheng J.-F."/>
            <person name="Hugenholtz P."/>
            <person name="Woyke T."/>
            <person name="Wu D."/>
            <person name="Tindall B."/>
            <person name="Faehrich R."/>
            <person name="Brambilla E."/>
            <person name="Klenk H.-P."/>
            <person name="Eisen J.A."/>
        </authorList>
    </citation>
    <scope>NUCLEOTIDE SEQUENCE [LARGE SCALE GENOMIC DNA]</scope>
    <source>
        <strain evidence="2">ATCC 29530 / DSM 19594 / LMG 11500 / NCIMB 11436 / LSU 4</strain>
    </source>
</reference>
<accession>A0A7U3ZH36</accession>
<dbReference type="KEGG" id="rsi:Runsl_0674"/>
<keyword evidence="2" id="KW-1185">Reference proteome</keyword>
<proteinExistence type="predicted"/>
<dbReference type="Proteomes" id="UP000000493">
    <property type="component" value="Chromosome"/>
</dbReference>
<protein>
    <submittedName>
        <fullName evidence="1">Uncharacterized protein</fullName>
    </submittedName>
</protein>
<dbReference type="EMBL" id="CP002859">
    <property type="protein sequence ID" value="AEI47117.1"/>
    <property type="molecule type" value="Genomic_DNA"/>
</dbReference>
<name>A0A7U3ZH36_RUNSL</name>
<gene>
    <name evidence="1" type="ordered locus">Runsl_0674</name>
</gene>
<reference evidence="1 2" key="2">
    <citation type="journal article" date="2012" name="Stand. Genomic Sci.">
        <title>Complete genome sequence of the aquatic bacterium Runella slithyformis type strain (LSU 4(T)).</title>
        <authorList>
            <person name="Copeland A."/>
            <person name="Zhang X."/>
            <person name="Misra M."/>
            <person name="Lapidus A."/>
            <person name="Nolan M."/>
            <person name="Lucas S."/>
            <person name="Deshpande S."/>
            <person name="Cheng J.F."/>
            <person name="Tapia R."/>
            <person name="Goodwin L.A."/>
            <person name="Pitluck S."/>
            <person name="Liolios K."/>
            <person name="Pagani I."/>
            <person name="Ivanova N."/>
            <person name="Mikhailova N."/>
            <person name="Pati A."/>
            <person name="Chen A."/>
            <person name="Palaniappan K."/>
            <person name="Land M."/>
            <person name="Hauser L."/>
            <person name="Pan C."/>
            <person name="Jeffries C.D."/>
            <person name="Detter J.C."/>
            <person name="Brambilla E.M."/>
            <person name="Rohde M."/>
            <person name="Djao O.D."/>
            <person name="Goker M."/>
            <person name="Sikorski J."/>
            <person name="Tindall B.J."/>
            <person name="Woyke T."/>
            <person name="Bristow J."/>
            <person name="Eisen J.A."/>
            <person name="Markowitz V."/>
            <person name="Hugenholtz P."/>
            <person name="Kyrpides N.C."/>
            <person name="Klenk H.P."/>
            <person name="Mavromatis K."/>
        </authorList>
    </citation>
    <scope>NUCLEOTIDE SEQUENCE [LARGE SCALE GENOMIC DNA]</scope>
    <source>
        <strain evidence="2">ATCC 29530 / DSM 19594 / LMG 11500 / NCIMB 11436 / LSU 4</strain>
    </source>
</reference>
<evidence type="ECO:0000313" key="2">
    <source>
        <dbReference type="Proteomes" id="UP000000493"/>
    </source>
</evidence>
<dbReference type="AlphaFoldDB" id="A0A7U3ZH36"/>
<evidence type="ECO:0000313" key="1">
    <source>
        <dbReference type="EMBL" id="AEI47117.1"/>
    </source>
</evidence>
<organism evidence="1 2">
    <name type="scientific">Runella slithyformis (strain ATCC 29530 / DSM 19594 / LMG 11500 / NCIMB 11436 / LSU 4)</name>
    <dbReference type="NCBI Taxonomy" id="761193"/>
    <lineage>
        <taxon>Bacteria</taxon>
        <taxon>Pseudomonadati</taxon>
        <taxon>Bacteroidota</taxon>
        <taxon>Cytophagia</taxon>
        <taxon>Cytophagales</taxon>
        <taxon>Spirosomataceae</taxon>
        <taxon>Runella</taxon>
    </lineage>
</organism>
<sequence length="57" mass="6375">MTELMVSLLLLVVGLGISTLRSQLTLLVKKQDEHLTTQKAIIEELKKLTDSQNRVSP</sequence>